<dbReference type="InterPro" id="IPR001264">
    <property type="entry name" value="Glyco_trans_51"/>
</dbReference>
<comment type="caution">
    <text evidence="14">The sequence shown here is derived from an EMBL/GenBank/DDBJ whole genome shotgun (WGS) entry which is preliminary data.</text>
</comment>
<dbReference type="HAMAP" id="MF_01434">
    <property type="entry name" value="MGT"/>
    <property type="match status" value="1"/>
</dbReference>
<name>A0ABS0T7K6_9STAP</name>
<evidence type="ECO:0000256" key="1">
    <source>
        <dbReference type="ARBA" id="ARBA00022475"/>
    </source>
</evidence>
<keyword evidence="8 11" id="KW-0472">Membrane</keyword>
<feature type="domain" description="Glycosyl transferase family 51" evidence="13">
    <location>
        <begin position="72"/>
        <end position="247"/>
    </location>
</feature>
<dbReference type="InterPro" id="IPR023346">
    <property type="entry name" value="Lysozyme-like_dom_sf"/>
</dbReference>
<comment type="subcellular location">
    <subcellularLocation>
        <location evidence="11">Cell membrane</location>
        <topology evidence="11">Single-pass membrane protein</topology>
    </subcellularLocation>
</comment>
<keyword evidence="2 11" id="KW-0328">Glycosyltransferase</keyword>
<gene>
    <name evidence="14" type="primary">sgtB</name>
    <name evidence="11" type="synonym">mgt</name>
    <name evidence="14" type="ORF">HHH54_03775</name>
</gene>
<dbReference type="NCBIfam" id="NF010008">
    <property type="entry name" value="PRK13481.1"/>
    <property type="match status" value="1"/>
</dbReference>
<evidence type="ECO:0000256" key="8">
    <source>
        <dbReference type="ARBA" id="ARBA00023136"/>
    </source>
</evidence>
<evidence type="ECO:0000256" key="10">
    <source>
        <dbReference type="ARBA" id="ARBA00049902"/>
    </source>
</evidence>
<evidence type="ECO:0000313" key="14">
    <source>
        <dbReference type="EMBL" id="MBI5974718.1"/>
    </source>
</evidence>
<evidence type="ECO:0000256" key="7">
    <source>
        <dbReference type="ARBA" id="ARBA00022989"/>
    </source>
</evidence>
<comment type="function">
    <text evidence="11">Peptidoglycan polymerase that catalyzes glycan chain elongation using lipid-linked disaccharide-pentapeptide as the substrate.</text>
</comment>
<dbReference type="EC" id="2.4.99.28" evidence="11"/>
<evidence type="ECO:0000256" key="3">
    <source>
        <dbReference type="ARBA" id="ARBA00022679"/>
    </source>
</evidence>
<evidence type="ECO:0000256" key="9">
    <source>
        <dbReference type="ARBA" id="ARBA00023316"/>
    </source>
</evidence>
<feature type="region of interest" description="Disordered" evidence="12">
    <location>
        <begin position="1"/>
        <end position="30"/>
    </location>
</feature>
<organism evidence="14 15">
    <name type="scientific">Staphylococcus canis</name>
    <dbReference type="NCBI Taxonomy" id="2724942"/>
    <lineage>
        <taxon>Bacteria</taxon>
        <taxon>Bacillati</taxon>
        <taxon>Bacillota</taxon>
        <taxon>Bacilli</taxon>
        <taxon>Bacillales</taxon>
        <taxon>Staphylococcaceae</taxon>
        <taxon>Staphylococcus</taxon>
    </lineage>
</organism>
<keyword evidence="3 11" id="KW-0808">Transferase</keyword>
<evidence type="ECO:0000256" key="5">
    <source>
        <dbReference type="ARBA" id="ARBA00022960"/>
    </source>
</evidence>
<dbReference type="SUPFAM" id="SSF53955">
    <property type="entry name" value="Lysozyme-like"/>
    <property type="match status" value="1"/>
</dbReference>
<keyword evidence="9 11" id="KW-0961">Cell wall biogenesis/degradation</keyword>
<keyword evidence="7 11" id="KW-1133">Transmembrane helix</keyword>
<dbReference type="PANTHER" id="PTHR32282:SF11">
    <property type="entry name" value="PENICILLIN-BINDING PROTEIN 1B"/>
    <property type="match status" value="1"/>
</dbReference>
<keyword evidence="1 11" id="KW-1003">Cell membrane</keyword>
<keyword evidence="6 11" id="KW-0573">Peptidoglycan synthesis</keyword>
<keyword evidence="15" id="KW-1185">Reference proteome</keyword>
<evidence type="ECO:0000256" key="2">
    <source>
        <dbReference type="ARBA" id="ARBA00022676"/>
    </source>
</evidence>
<sequence>MKRNDRNYRRSQATNEPHFNTYYRPVGQPPRKQKSKRIFRVLVLVIIILALLFTGLMYMLSERANVEQLITIEQKPSYVASTDMPDYTKNAFIAVEDRRFYKHKGVDYRGSLRAIFSSVRDRDNLQGGSTITQQLVKNYYYDNQQTLTRKLKEIFVAKRVEDEYDKPDILSYYLNNIYYGDNQYTIESAANYYFGTTVDVNNPNLPQITVLQSAILASKVNAPSAYDVNNMSPSFINRTKMTLEKMKQQNYISETQYIEALQQLGA</sequence>
<proteinExistence type="inferred from homology"/>
<evidence type="ECO:0000256" key="11">
    <source>
        <dbReference type="HAMAP-Rule" id="MF_01434"/>
    </source>
</evidence>
<comment type="catalytic activity">
    <reaction evidence="10 11">
        <text>[GlcNAc-(1-&gt;4)-Mur2Ac(oyl-L-Ala-gamma-D-Glu-L-Lys-D-Ala-D-Ala)](n)-di-trans,octa-cis-undecaprenyl diphosphate + beta-D-GlcNAc-(1-&gt;4)-Mur2Ac(oyl-L-Ala-gamma-D-Glu-L-Lys-D-Ala-D-Ala)-di-trans,octa-cis-undecaprenyl diphosphate = [GlcNAc-(1-&gt;4)-Mur2Ac(oyl-L-Ala-gamma-D-Glu-L-Lys-D-Ala-D-Ala)](n+1)-di-trans,octa-cis-undecaprenyl diphosphate + di-trans,octa-cis-undecaprenyl diphosphate + H(+)</text>
        <dbReference type="Rhea" id="RHEA:23708"/>
        <dbReference type="Rhea" id="RHEA-COMP:9602"/>
        <dbReference type="Rhea" id="RHEA-COMP:9603"/>
        <dbReference type="ChEBI" id="CHEBI:15378"/>
        <dbReference type="ChEBI" id="CHEBI:58405"/>
        <dbReference type="ChEBI" id="CHEBI:60033"/>
        <dbReference type="ChEBI" id="CHEBI:78435"/>
        <dbReference type="EC" id="2.4.99.28"/>
    </reaction>
</comment>
<evidence type="ECO:0000256" key="4">
    <source>
        <dbReference type="ARBA" id="ARBA00022692"/>
    </source>
</evidence>
<dbReference type="InterPro" id="IPR036950">
    <property type="entry name" value="PBP_transglycosylase"/>
</dbReference>
<protein>
    <recommendedName>
        <fullName evidence="11">Monofunctional glycosyltransferase</fullName>
        <shortName evidence="11">MGT</shortName>
        <ecNumber evidence="11">2.4.99.28</ecNumber>
    </recommendedName>
    <alternativeName>
        <fullName evidence="11">Peptidoglycan TGase</fullName>
    </alternativeName>
</protein>
<dbReference type="InterPro" id="IPR022978">
    <property type="entry name" value="Monofunct_glyco_trans"/>
</dbReference>
<dbReference type="Gene3D" id="1.10.3810.10">
    <property type="entry name" value="Biosynthetic peptidoglycan transglycosylase-like"/>
    <property type="match status" value="1"/>
</dbReference>
<keyword evidence="4 11" id="KW-0812">Transmembrane</keyword>
<feature type="transmembrane region" description="Helical" evidence="11">
    <location>
        <begin position="38"/>
        <end position="60"/>
    </location>
</feature>
<evidence type="ECO:0000256" key="12">
    <source>
        <dbReference type="SAM" id="MobiDB-lite"/>
    </source>
</evidence>
<comment type="similarity">
    <text evidence="11">Belongs to the glycosyltransferase 51 family.</text>
</comment>
<dbReference type="RefSeq" id="WP_198617504.1">
    <property type="nucleotide sequence ID" value="NZ_JABANU010000007.1"/>
</dbReference>
<dbReference type="PANTHER" id="PTHR32282">
    <property type="entry name" value="BINDING PROTEIN TRANSPEPTIDASE, PUTATIVE-RELATED"/>
    <property type="match status" value="1"/>
</dbReference>
<accession>A0ABS0T7K6</accession>
<comment type="pathway">
    <text evidence="11">Cell wall biogenesis; peptidoglycan biosynthesis.</text>
</comment>
<dbReference type="InterPro" id="IPR050396">
    <property type="entry name" value="Glycosyltr_51/Transpeptidase"/>
</dbReference>
<evidence type="ECO:0000313" key="15">
    <source>
        <dbReference type="Proteomes" id="UP000751852"/>
    </source>
</evidence>
<dbReference type="Pfam" id="PF00912">
    <property type="entry name" value="Transgly"/>
    <property type="match status" value="1"/>
</dbReference>
<dbReference type="Proteomes" id="UP000751852">
    <property type="component" value="Unassembled WGS sequence"/>
</dbReference>
<dbReference type="EMBL" id="JABANU010000007">
    <property type="protein sequence ID" value="MBI5974718.1"/>
    <property type="molecule type" value="Genomic_DNA"/>
</dbReference>
<reference evidence="14 15" key="1">
    <citation type="submission" date="2020-04" db="EMBL/GenBank/DDBJ databases">
        <title>Staphylococcus species from domestic dog.</title>
        <authorList>
            <person name="Paterson G.K."/>
        </authorList>
    </citation>
    <scope>NUCLEOTIDE SEQUENCE [LARGE SCALE GENOMIC DNA]</scope>
    <source>
        <strain evidence="14 15">H16/1A</strain>
    </source>
</reference>
<evidence type="ECO:0000259" key="13">
    <source>
        <dbReference type="Pfam" id="PF00912"/>
    </source>
</evidence>
<evidence type="ECO:0000256" key="6">
    <source>
        <dbReference type="ARBA" id="ARBA00022984"/>
    </source>
</evidence>
<keyword evidence="5 11" id="KW-0133">Cell shape</keyword>